<accession>A0A2P6QIB8</accession>
<dbReference type="AlphaFoldDB" id="A0A2P6QIB8"/>
<dbReference type="EMBL" id="PDCK01000043">
    <property type="protein sequence ID" value="PRQ33920.1"/>
    <property type="molecule type" value="Genomic_DNA"/>
</dbReference>
<evidence type="ECO:0000313" key="1">
    <source>
        <dbReference type="EMBL" id="PRQ33920.1"/>
    </source>
</evidence>
<dbReference type="Proteomes" id="UP000238479">
    <property type="component" value="Chromosome 5"/>
</dbReference>
<keyword evidence="2" id="KW-1185">Reference proteome</keyword>
<name>A0A2P6QIB8_ROSCH</name>
<evidence type="ECO:0000313" key="2">
    <source>
        <dbReference type="Proteomes" id="UP000238479"/>
    </source>
</evidence>
<gene>
    <name evidence="1" type="ORF">RchiOBHm_Chr5g0063041</name>
</gene>
<proteinExistence type="predicted"/>
<organism evidence="1 2">
    <name type="scientific">Rosa chinensis</name>
    <name type="common">China rose</name>
    <dbReference type="NCBI Taxonomy" id="74649"/>
    <lineage>
        <taxon>Eukaryota</taxon>
        <taxon>Viridiplantae</taxon>
        <taxon>Streptophyta</taxon>
        <taxon>Embryophyta</taxon>
        <taxon>Tracheophyta</taxon>
        <taxon>Spermatophyta</taxon>
        <taxon>Magnoliopsida</taxon>
        <taxon>eudicotyledons</taxon>
        <taxon>Gunneridae</taxon>
        <taxon>Pentapetalae</taxon>
        <taxon>rosids</taxon>
        <taxon>fabids</taxon>
        <taxon>Rosales</taxon>
        <taxon>Rosaceae</taxon>
        <taxon>Rosoideae</taxon>
        <taxon>Rosoideae incertae sedis</taxon>
        <taxon>Rosa</taxon>
    </lineage>
</organism>
<reference evidence="1 2" key="1">
    <citation type="journal article" date="2018" name="Nat. Genet.">
        <title>The Rosa genome provides new insights in the design of modern roses.</title>
        <authorList>
            <person name="Bendahmane M."/>
        </authorList>
    </citation>
    <scope>NUCLEOTIDE SEQUENCE [LARGE SCALE GENOMIC DNA]</scope>
    <source>
        <strain evidence="2">cv. Old Blush</strain>
    </source>
</reference>
<protein>
    <submittedName>
        <fullName evidence="1">Uncharacterized protein</fullName>
    </submittedName>
</protein>
<comment type="caution">
    <text evidence="1">The sequence shown here is derived from an EMBL/GenBank/DDBJ whole genome shotgun (WGS) entry which is preliminary data.</text>
</comment>
<sequence>MCVCNKNLYRKAYALCALGLKAARLSRKRLGYAFSVLKHWFIYIAKTFCYDRDHL</sequence>
<dbReference type="Gramene" id="PRQ33920">
    <property type="protein sequence ID" value="PRQ33920"/>
    <property type="gene ID" value="RchiOBHm_Chr5g0063041"/>
</dbReference>